<comment type="caution">
    <text evidence="1">The sequence shown here is derived from an EMBL/GenBank/DDBJ whole genome shotgun (WGS) entry which is preliminary data.</text>
</comment>
<accession>A0ACC2HFA9</accession>
<reference evidence="1" key="1">
    <citation type="submission" date="2021-05" db="EMBL/GenBank/DDBJ databases">
        <authorList>
            <person name="Pan Q."/>
            <person name="Jouanno E."/>
            <person name="Zahm M."/>
            <person name="Klopp C."/>
            <person name="Cabau C."/>
            <person name="Louis A."/>
            <person name="Berthelot C."/>
            <person name="Parey E."/>
            <person name="Roest Crollius H."/>
            <person name="Montfort J."/>
            <person name="Robinson-Rechavi M."/>
            <person name="Bouchez O."/>
            <person name="Lampietro C."/>
            <person name="Lopez Roques C."/>
            <person name="Donnadieu C."/>
            <person name="Postlethwait J."/>
            <person name="Bobe J."/>
            <person name="Dillon D."/>
            <person name="Chandos A."/>
            <person name="von Hippel F."/>
            <person name="Guiguen Y."/>
        </authorList>
    </citation>
    <scope>NUCLEOTIDE SEQUENCE</scope>
    <source>
        <strain evidence="1">YG-Jan2019</strain>
    </source>
</reference>
<sequence length="316" mass="36015">MGTVQQIQAAYPASMPEGSRPPPSATTNHITTERDQTTSNVWDPPVELGHLNEPEREHLLKDTEAVAKAYLSVPKPLYREMKDYLSDLIAQGWVEKSNSPYASPVVCVRKKDGSLRLCIDFREVNKKTLPDRQPIPRVQDIMDGLGGNSWFSLLDQGKAYHQGFMAKESRPITAFVTPWGLYEWIRIPFGLMNAPAAFQRCMEECLEGLRDEICIPYLDDTLVFSRTFEDHVENVRTVLQRLRQHGIKLKPSKCDVFKREVRYLGRIVSAEGSKMDPADTAAVRALKEKRPRTVGELRAVMGLLSYYRQYIRDFPA</sequence>
<keyword evidence="2" id="KW-1185">Reference proteome</keyword>
<dbReference type="EMBL" id="CM055730">
    <property type="protein sequence ID" value="KAJ8014365.1"/>
    <property type="molecule type" value="Genomic_DNA"/>
</dbReference>
<dbReference type="Proteomes" id="UP001157502">
    <property type="component" value="Chromosome 3"/>
</dbReference>
<gene>
    <name evidence="1" type="ORF">DPEC_G00039470</name>
</gene>
<organism evidence="1 2">
    <name type="scientific">Dallia pectoralis</name>
    <name type="common">Alaska blackfish</name>
    <dbReference type="NCBI Taxonomy" id="75939"/>
    <lineage>
        <taxon>Eukaryota</taxon>
        <taxon>Metazoa</taxon>
        <taxon>Chordata</taxon>
        <taxon>Craniata</taxon>
        <taxon>Vertebrata</taxon>
        <taxon>Euteleostomi</taxon>
        <taxon>Actinopterygii</taxon>
        <taxon>Neopterygii</taxon>
        <taxon>Teleostei</taxon>
        <taxon>Protacanthopterygii</taxon>
        <taxon>Esociformes</taxon>
        <taxon>Umbridae</taxon>
        <taxon>Dallia</taxon>
    </lineage>
</organism>
<evidence type="ECO:0000313" key="1">
    <source>
        <dbReference type="EMBL" id="KAJ8014365.1"/>
    </source>
</evidence>
<evidence type="ECO:0000313" key="2">
    <source>
        <dbReference type="Proteomes" id="UP001157502"/>
    </source>
</evidence>
<protein>
    <submittedName>
        <fullName evidence="1">Uncharacterized protein</fullName>
    </submittedName>
</protein>
<name>A0ACC2HFA9_DALPE</name>
<proteinExistence type="predicted"/>